<gene>
    <name evidence="1" type="ORF">J2S01_001394</name>
</gene>
<accession>A0ABT9Y774</accession>
<dbReference type="RefSeq" id="WP_307223770.1">
    <property type="nucleotide sequence ID" value="NZ_CP116940.1"/>
</dbReference>
<sequence length="213" mass="24124">MKKISLIIIFASIFYFYQTSCQAMRIISAREISEFASDNLWGDVFSVRTMGQWNEYVRFTFFMPDSYNGKVRGSMLVSGSANNIEFTFLPGSIIKIFEFKAADPDMVFWIIKDNALQSNGLTHDFYMIGPYKSSYATYASMDNIVDMGWNSTNMKVHLLNSENAWPILQGYADNGSGSVLRENLVLSWDDAADWFSMTAYPLDAFVTAPIPGE</sequence>
<dbReference type="EMBL" id="JAUSUE010000008">
    <property type="protein sequence ID" value="MDQ0203677.1"/>
    <property type="molecule type" value="Genomic_DNA"/>
</dbReference>
<protein>
    <submittedName>
        <fullName evidence="1">Uncharacterized protein</fullName>
    </submittedName>
</protein>
<reference evidence="1 2" key="1">
    <citation type="submission" date="2023-07" db="EMBL/GenBank/DDBJ databases">
        <title>Genomic Encyclopedia of Type Strains, Phase IV (KMG-IV): sequencing the most valuable type-strain genomes for metagenomic binning, comparative biology and taxonomic classification.</title>
        <authorList>
            <person name="Goeker M."/>
        </authorList>
    </citation>
    <scope>NUCLEOTIDE SEQUENCE [LARGE SCALE GENOMIC DNA]</scope>
    <source>
        <strain evidence="1 2">DSM 16980</strain>
    </source>
</reference>
<comment type="caution">
    <text evidence="1">The sequence shown here is derived from an EMBL/GenBank/DDBJ whole genome shotgun (WGS) entry which is preliminary data.</text>
</comment>
<evidence type="ECO:0000313" key="2">
    <source>
        <dbReference type="Proteomes" id="UP001239167"/>
    </source>
</evidence>
<evidence type="ECO:0000313" key="1">
    <source>
        <dbReference type="EMBL" id="MDQ0203677.1"/>
    </source>
</evidence>
<organism evidence="1 2">
    <name type="scientific">Pectinatus haikarae</name>
    <dbReference type="NCBI Taxonomy" id="349096"/>
    <lineage>
        <taxon>Bacteria</taxon>
        <taxon>Bacillati</taxon>
        <taxon>Bacillota</taxon>
        <taxon>Negativicutes</taxon>
        <taxon>Selenomonadales</taxon>
        <taxon>Selenomonadaceae</taxon>
        <taxon>Pectinatus</taxon>
    </lineage>
</organism>
<name>A0ABT9Y774_9FIRM</name>
<keyword evidence="2" id="KW-1185">Reference proteome</keyword>
<dbReference type="Proteomes" id="UP001239167">
    <property type="component" value="Unassembled WGS sequence"/>
</dbReference>
<proteinExistence type="predicted"/>